<evidence type="ECO:0000256" key="2">
    <source>
        <dbReference type="SAM" id="SignalP"/>
    </source>
</evidence>
<protein>
    <submittedName>
        <fullName evidence="4">Outer membrane autotransporter barrel domain</fullName>
    </submittedName>
</protein>
<accession>A0A0K6IV58</accession>
<evidence type="ECO:0000256" key="1">
    <source>
        <dbReference type="ARBA" id="ARBA00022729"/>
    </source>
</evidence>
<dbReference type="InterPro" id="IPR027385">
    <property type="entry name" value="Beta-barrel_OMP"/>
</dbReference>
<dbReference type="SUPFAM" id="SSF56925">
    <property type="entry name" value="OMPA-like"/>
    <property type="match status" value="1"/>
</dbReference>
<feature type="signal peptide" evidence="2">
    <location>
        <begin position="1"/>
        <end position="20"/>
    </location>
</feature>
<name>A0A0K6IV58_9GAMM</name>
<dbReference type="STRING" id="1137284.GCA_001418205_03886"/>
<dbReference type="Pfam" id="PF13505">
    <property type="entry name" value="OMP_b-brl"/>
    <property type="match status" value="1"/>
</dbReference>
<dbReference type="Gene3D" id="2.40.160.20">
    <property type="match status" value="1"/>
</dbReference>
<evidence type="ECO:0000313" key="5">
    <source>
        <dbReference type="Proteomes" id="UP000182769"/>
    </source>
</evidence>
<dbReference type="GO" id="GO:0019867">
    <property type="term" value="C:outer membrane"/>
    <property type="evidence" value="ECO:0007669"/>
    <property type="project" value="InterPro"/>
</dbReference>
<dbReference type="EMBL" id="CYHG01000028">
    <property type="protein sequence ID" value="CUB06978.1"/>
    <property type="molecule type" value="Genomic_DNA"/>
</dbReference>
<gene>
    <name evidence="4" type="ORF">Ga0061065_1286</name>
</gene>
<organism evidence="4 5">
    <name type="scientific">Marinomonas fungiae</name>
    <dbReference type="NCBI Taxonomy" id="1137284"/>
    <lineage>
        <taxon>Bacteria</taxon>
        <taxon>Pseudomonadati</taxon>
        <taxon>Pseudomonadota</taxon>
        <taxon>Gammaproteobacteria</taxon>
        <taxon>Oceanospirillales</taxon>
        <taxon>Oceanospirillaceae</taxon>
        <taxon>Marinomonas</taxon>
    </lineage>
</organism>
<dbReference type="OrthoDB" id="5786186at2"/>
<reference evidence="5" key="1">
    <citation type="submission" date="2015-08" db="EMBL/GenBank/DDBJ databases">
        <authorList>
            <person name="Varghese N."/>
        </authorList>
    </citation>
    <scope>NUCLEOTIDE SEQUENCE [LARGE SCALE GENOMIC DNA]</scope>
    <source>
        <strain evidence="5">JCM 18476</strain>
    </source>
</reference>
<keyword evidence="1 2" id="KW-0732">Signal</keyword>
<keyword evidence="5" id="KW-1185">Reference proteome</keyword>
<evidence type="ECO:0000313" key="4">
    <source>
        <dbReference type="EMBL" id="CUB06978.1"/>
    </source>
</evidence>
<dbReference type="AlphaFoldDB" id="A0A0K6IV58"/>
<dbReference type="InterPro" id="IPR006315">
    <property type="entry name" value="OM_autotransptr_brl_dom"/>
</dbReference>
<evidence type="ECO:0000259" key="3">
    <source>
        <dbReference type="Pfam" id="PF13505"/>
    </source>
</evidence>
<proteinExistence type="predicted"/>
<sequence length="170" mass="18320">MSIRKFALIGTTFLSASVFAQGGYVGLSVGQSDLGVSGAEDDTSYGIVAGYQVNDNLSVEAGYTMYGDFEYTDFSEYSEDLQGLNLNVVGSFPINETVSLFAKGGFLFWTSDLTYNGQNIANTNDGTDLLLGVGIQAKLTPNFSLTGEYQRADIDQVDLSNFSVGARYHF</sequence>
<dbReference type="InterPro" id="IPR011250">
    <property type="entry name" value="OMP/PagP_B-barrel"/>
</dbReference>
<dbReference type="RefSeq" id="WP_055464848.1">
    <property type="nucleotide sequence ID" value="NZ_CYHG01000028.1"/>
</dbReference>
<dbReference type="Proteomes" id="UP000182769">
    <property type="component" value="Unassembled WGS sequence"/>
</dbReference>
<feature type="chain" id="PRO_5005505911" evidence="2">
    <location>
        <begin position="21"/>
        <end position="170"/>
    </location>
</feature>
<feature type="domain" description="Outer membrane protein beta-barrel" evidence="3">
    <location>
        <begin position="6"/>
        <end position="170"/>
    </location>
</feature>
<dbReference type="NCBIfam" id="TIGR01414">
    <property type="entry name" value="autotrans_barl"/>
    <property type="match status" value="1"/>
</dbReference>